<proteinExistence type="predicted"/>
<name>A0ABR4I7C3_9EURO</name>
<dbReference type="EMBL" id="JBFXLS010000051">
    <property type="protein sequence ID" value="KAL2823526.1"/>
    <property type="molecule type" value="Genomic_DNA"/>
</dbReference>
<evidence type="ECO:0000313" key="3">
    <source>
        <dbReference type="EMBL" id="KAL2823526.1"/>
    </source>
</evidence>
<feature type="domain" description="DUF2264" evidence="1">
    <location>
        <begin position="15"/>
        <end position="401"/>
    </location>
</feature>
<dbReference type="InterPro" id="IPR016624">
    <property type="entry name" value="UCP014753"/>
</dbReference>
<comment type="caution">
    <text evidence="3">The sequence shown here is derived from an EMBL/GenBank/DDBJ whole genome shotgun (WGS) entry which is preliminary data.</text>
</comment>
<evidence type="ECO:0000259" key="2">
    <source>
        <dbReference type="Pfam" id="PF20938"/>
    </source>
</evidence>
<dbReference type="PIRSF" id="PIRSF014753">
    <property type="entry name" value="UCP014753"/>
    <property type="match status" value="1"/>
</dbReference>
<evidence type="ECO:0008006" key="5">
    <source>
        <dbReference type="Google" id="ProtNLM"/>
    </source>
</evidence>
<dbReference type="PANTHER" id="PTHR35339">
    <property type="entry name" value="LINALOOL DEHYDRATASE_ISOMERASE DOMAIN-CONTAINING PROTEIN"/>
    <property type="match status" value="1"/>
</dbReference>
<evidence type="ECO:0000259" key="1">
    <source>
        <dbReference type="Pfam" id="PF10022"/>
    </source>
</evidence>
<dbReference type="InterPro" id="IPR049237">
    <property type="entry name" value="DUF2264_C"/>
</dbReference>
<accession>A0ABR4I7C3</accession>
<gene>
    <name evidence="3" type="ORF">BDW59DRAFT_180582</name>
</gene>
<dbReference type="Pfam" id="PF20938">
    <property type="entry name" value="DUF2264_C"/>
    <property type="match status" value="1"/>
</dbReference>
<dbReference type="PANTHER" id="PTHR35339:SF2">
    <property type="entry name" value="DUF2264 DOMAIN-CONTAINING PROTEIN-RELATED"/>
    <property type="match status" value="1"/>
</dbReference>
<evidence type="ECO:0000313" key="4">
    <source>
        <dbReference type="Proteomes" id="UP001610335"/>
    </source>
</evidence>
<protein>
    <recommendedName>
        <fullName evidence="5">DUF2264 domain protein</fullName>
    </recommendedName>
</protein>
<dbReference type="Proteomes" id="UP001610335">
    <property type="component" value="Unassembled WGS sequence"/>
</dbReference>
<dbReference type="Pfam" id="PF10022">
    <property type="entry name" value="DUF2264"/>
    <property type="match status" value="1"/>
</dbReference>
<reference evidence="3 4" key="1">
    <citation type="submission" date="2024-07" db="EMBL/GenBank/DDBJ databases">
        <title>Section-level genome sequencing and comparative genomics of Aspergillus sections Usti and Cavernicolus.</title>
        <authorList>
            <consortium name="Lawrence Berkeley National Laboratory"/>
            <person name="Nybo J.L."/>
            <person name="Vesth T.C."/>
            <person name="Theobald S."/>
            <person name="Frisvad J.C."/>
            <person name="Larsen T.O."/>
            <person name="Kjaerboelling I."/>
            <person name="Rothschild-Mancinelli K."/>
            <person name="Lyhne E.K."/>
            <person name="Kogle M.E."/>
            <person name="Barry K."/>
            <person name="Clum A."/>
            <person name="Na H."/>
            <person name="Ledsgaard L."/>
            <person name="Lin J."/>
            <person name="Lipzen A."/>
            <person name="Kuo A."/>
            <person name="Riley R."/>
            <person name="Mondo S."/>
            <person name="LaButti K."/>
            <person name="Haridas S."/>
            <person name="Pangalinan J."/>
            <person name="Salamov A.A."/>
            <person name="Simmons B.A."/>
            <person name="Magnuson J.K."/>
            <person name="Chen J."/>
            <person name="Drula E."/>
            <person name="Henrissat B."/>
            <person name="Wiebenga A."/>
            <person name="Lubbers R.J."/>
            <person name="Gomes A.C."/>
            <person name="Makela M.R."/>
            <person name="Stajich J."/>
            <person name="Grigoriev I.V."/>
            <person name="Mortensen U.H."/>
            <person name="De vries R.P."/>
            <person name="Baker S.E."/>
            <person name="Andersen M.R."/>
        </authorList>
    </citation>
    <scope>NUCLEOTIDE SEQUENCE [LARGE SCALE GENOMIC DNA]</scope>
    <source>
        <strain evidence="3 4">CBS 600.67</strain>
    </source>
</reference>
<feature type="domain" description="DUF2264" evidence="2">
    <location>
        <begin position="412"/>
        <end position="712"/>
    </location>
</feature>
<sequence>MPPLQDFTNNPLNNRADLLRAAFAIIRPLHQHFSPARAFIRISSSTGAHFDENAAQLEGFARPLWVIAALLHTTQSNPPHAESIRSLAQPWIEGIKTGTDPTHPEYWGAIENGDQRMVEAEVIAVALLLAPAEFFHGQDAAVRANIEAWLRGMNGKEMPPTNWRWFRVFSNLALVLVAGVPWVDVRDEMERDFAVLDSFYIGDGWSGDGKILSAEEAVEEERECIRTRRRDRIGGGRQVDFYSGSFAIQFSQLLYAKYAAGLDPDRAEVYRQRGREFGSEFWRFFDKDGAAIPFGRSLTYRFACGGYFAALAVAGISDMPEPLASIGAVKGFILRHLRWWMAHSQDIFHPDGTTNIGYVYPNMYMAEDYNSPQSVYWSLKSLIILALPETHDFWTSPESPYPDPDTDPKGSVSLIPEPSQILCNHPAGNHHFLLCAGQFVAWPMKATQAKYCKFAYSSAFGFSVPTGPLIQQIAPDNTLALSRDGASTWAVKWKCSVVQYFTATVCSSLPGYEETVPIARVEWRPWVERQVVVTTTLIPPTKRWPDWHVRIHRIKLTGSEKKLDSLHLVEGGFAISRVPQGHERTLPILSDNDIGLLDKMQLNKSEGSYTCTNKALVLSHAGASGIVGTARSTSSSITIATEHETMKPDSNTNLIAQRTLIPVTRHEVFDLEATGEIELVTRVFAVAGGEGGSGSSRNLKTLRERWEDGPRVRVRGQGEEGLNEDGIILAE</sequence>
<keyword evidence="4" id="KW-1185">Reference proteome</keyword>
<dbReference type="InterPro" id="IPR049349">
    <property type="entry name" value="DUF2264_N"/>
</dbReference>
<organism evidence="3 4">
    <name type="scientific">Aspergillus cavernicola</name>
    <dbReference type="NCBI Taxonomy" id="176166"/>
    <lineage>
        <taxon>Eukaryota</taxon>
        <taxon>Fungi</taxon>
        <taxon>Dikarya</taxon>
        <taxon>Ascomycota</taxon>
        <taxon>Pezizomycotina</taxon>
        <taxon>Eurotiomycetes</taxon>
        <taxon>Eurotiomycetidae</taxon>
        <taxon>Eurotiales</taxon>
        <taxon>Aspergillaceae</taxon>
        <taxon>Aspergillus</taxon>
        <taxon>Aspergillus subgen. Nidulantes</taxon>
    </lineage>
</organism>